<dbReference type="OrthoDB" id="3979469at2759"/>
<dbReference type="PANTHER" id="PTHR39153">
    <property type="entry name" value="AGR244WP"/>
    <property type="match status" value="1"/>
</dbReference>
<dbReference type="PANTHER" id="PTHR39153:SF1">
    <property type="entry name" value="AGR244WP"/>
    <property type="match status" value="1"/>
</dbReference>
<dbReference type="InterPro" id="IPR038882">
    <property type="entry name" value="Rcf3"/>
</dbReference>
<keyword evidence="1" id="KW-0175">Coiled coil</keyword>
<proteinExistence type="predicted"/>
<evidence type="ECO:0008006" key="4">
    <source>
        <dbReference type="Google" id="ProtNLM"/>
    </source>
</evidence>
<accession>A0A0F4ZBY5</accession>
<protein>
    <recommendedName>
        <fullName evidence="4">HIG1 domain-containing protein</fullName>
    </recommendedName>
</protein>
<evidence type="ECO:0000313" key="2">
    <source>
        <dbReference type="EMBL" id="KKA28047.1"/>
    </source>
</evidence>
<comment type="caution">
    <text evidence="2">The sequence shown here is derived from an EMBL/GenBank/DDBJ whole genome shotgun (WGS) entry which is preliminary data.</text>
</comment>
<evidence type="ECO:0000256" key="1">
    <source>
        <dbReference type="SAM" id="Coils"/>
    </source>
</evidence>
<feature type="coiled-coil region" evidence="1">
    <location>
        <begin position="71"/>
        <end position="108"/>
    </location>
</feature>
<evidence type="ECO:0000313" key="3">
    <source>
        <dbReference type="Proteomes" id="UP000033483"/>
    </source>
</evidence>
<organism evidence="2 3">
    <name type="scientific">Thielaviopsis punctulata</name>
    <dbReference type="NCBI Taxonomy" id="72032"/>
    <lineage>
        <taxon>Eukaryota</taxon>
        <taxon>Fungi</taxon>
        <taxon>Dikarya</taxon>
        <taxon>Ascomycota</taxon>
        <taxon>Pezizomycotina</taxon>
        <taxon>Sordariomycetes</taxon>
        <taxon>Hypocreomycetidae</taxon>
        <taxon>Microascales</taxon>
        <taxon>Ceratocystidaceae</taxon>
        <taxon>Thielaviopsis</taxon>
    </lineage>
</organism>
<reference evidence="2 3" key="1">
    <citation type="submission" date="2015-03" db="EMBL/GenBank/DDBJ databases">
        <authorList>
            <person name="Radwan O."/>
            <person name="Al-Naeli F.A."/>
            <person name="Rendon G.A."/>
            <person name="Fields C."/>
        </authorList>
    </citation>
    <scope>NUCLEOTIDE SEQUENCE [LARGE SCALE GENOMIC DNA]</scope>
    <source>
        <strain evidence="2">CR-DP1</strain>
    </source>
</reference>
<name>A0A0F4ZBY5_9PEZI</name>
<gene>
    <name evidence="2" type="ORF">TD95_001544</name>
</gene>
<dbReference type="EMBL" id="LAEV01001439">
    <property type="protein sequence ID" value="KKA28047.1"/>
    <property type="molecule type" value="Genomic_DNA"/>
</dbReference>
<keyword evidence="3" id="KW-1185">Reference proteome</keyword>
<dbReference type="Proteomes" id="UP000033483">
    <property type="component" value="Unassembled WGS sequence"/>
</dbReference>
<dbReference type="AlphaFoldDB" id="A0A0F4ZBY5"/>
<sequence>MSWEARSAERETEATAAAWESAYGAISGAVKWGIGAGIMAAVGMKMSPVYRGLTIQFKIYMQMSAMILGGMIEADSRLRMFEARMRQIRRQEMEAQKWNRLMAEYDDEEN</sequence>